<dbReference type="CDD" id="cd19531">
    <property type="entry name" value="LCL_NRPS-like"/>
    <property type="match status" value="3"/>
</dbReference>
<dbReference type="EMBL" id="JAFREP010000002">
    <property type="protein sequence ID" value="MBO1317498.1"/>
    <property type="molecule type" value="Genomic_DNA"/>
</dbReference>
<dbReference type="Gene3D" id="3.40.50.12780">
    <property type="entry name" value="N-terminal domain of ligase-like"/>
    <property type="match status" value="5"/>
</dbReference>
<feature type="domain" description="Carrier" evidence="6">
    <location>
        <begin position="5290"/>
        <end position="5366"/>
    </location>
</feature>
<dbReference type="InterPro" id="IPR045851">
    <property type="entry name" value="AMP-bd_C_sf"/>
</dbReference>
<keyword evidence="2" id="KW-0596">Phosphopantetheine</keyword>
<keyword evidence="8" id="KW-1185">Reference proteome</keyword>
<comment type="cofactor">
    <cofactor evidence="1">
        <name>pantetheine 4'-phosphate</name>
        <dbReference type="ChEBI" id="CHEBI:47942"/>
    </cofactor>
</comment>
<dbReference type="InterPro" id="IPR010071">
    <property type="entry name" value="AA_adenyl_dom"/>
</dbReference>
<dbReference type="InterPro" id="IPR009081">
    <property type="entry name" value="PP-bd_ACP"/>
</dbReference>
<dbReference type="PROSITE" id="PS00455">
    <property type="entry name" value="AMP_BINDING"/>
    <property type="match status" value="5"/>
</dbReference>
<dbReference type="InterPro" id="IPR020845">
    <property type="entry name" value="AMP-binding_CS"/>
</dbReference>
<dbReference type="GO" id="GO:0043041">
    <property type="term" value="P:amino acid activation for nonribosomal peptide biosynthetic process"/>
    <property type="evidence" value="ECO:0007669"/>
    <property type="project" value="TreeGrafter"/>
</dbReference>
<dbReference type="Pfam" id="PF00550">
    <property type="entry name" value="PP-binding"/>
    <property type="match status" value="5"/>
</dbReference>
<feature type="domain" description="Carrier" evidence="6">
    <location>
        <begin position="720"/>
        <end position="794"/>
    </location>
</feature>
<dbReference type="FunFam" id="3.30.559.10:FF:000012">
    <property type="entry name" value="Non-ribosomal peptide synthetase"/>
    <property type="match status" value="1"/>
</dbReference>
<dbReference type="NCBIfam" id="TIGR01720">
    <property type="entry name" value="NRPS-para261"/>
    <property type="match status" value="1"/>
</dbReference>
<organism evidence="7 8">
    <name type="scientific">Acanthopleuribacter pedis</name>
    <dbReference type="NCBI Taxonomy" id="442870"/>
    <lineage>
        <taxon>Bacteria</taxon>
        <taxon>Pseudomonadati</taxon>
        <taxon>Acidobacteriota</taxon>
        <taxon>Holophagae</taxon>
        <taxon>Acanthopleuribacterales</taxon>
        <taxon>Acanthopleuribacteraceae</taxon>
        <taxon>Acanthopleuribacter</taxon>
    </lineage>
</organism>
<dbReference type="GO" id="GO:0003824">
    <property type="term" value="F:catalytic activity"/>
    <property type="evidence" value="ECO:0007669"/>
    <property type="project" value="InterPro"/>
</dbReference>
<feature type="region of interest" description="Disordered" evidence="5">
    <location>
        <begin position="1"/>
        <end position="39"/>
    </location>
</feature>
<dbReference type="GO" id="GO:0044550">
    <property type="term" value="P:secondary metabolite biosynthetic process"/>
    <property type="evidence" value="ECO:0007669"/>
    <property type="project" value="TreeGrafter"/>
</dbReference>
<dbReference type="SUPFAM" id="SSF52777">
    <property type="entry name" value="CoA-dependent acyltransferases"/>
    <property type="match status" value="12"/>
</dbReference>
<keyword evidence="3" id="KW-0597">Phosphoprotein</keyword>
<dbReference type="InterPro" id="IPR042099">
    <property type="entry name" value="ANL_N_sf"/>
</dbReference>
<gene>
    <name evidence="7" type="ORF">J3U88_03430</name>
</gene>
<dbReference type="Pfam" id="PF00668">
    <property type="entry name" value="Condensation"/>
    <property type="match status" value="6"/>
</dbReference>
<evidence type="ECO:0000256" key="3">
    <source>
        <dbReference type="ARBA" id="ARBA00022553"/>
    </source>
</evidence>
<evidence type="ECO:0000256" key="2">
    <source>
        <dbReference type="ARBA" id="ARBA00022450"/>
    </source>
</evidence>
<dbReference type="InterPro" id="IPR023213">
    <property type="entry name" value="CAT-like_dom_sf"/>
</dbReference>
<dbReference type="GO" id="GO:0005737">
    <property type="term" value="C:cytoplasm"/>
    <property type="evidence" value="ECO:0007669"/>
    <property type="project" value="TreeGrafter"/>
</dbReference>
<evidence type="ECO:0000256" key="1">
    <source>
        <dbReference type="ARBA" id="ARBA00001957"/>
    </source>
</evidence>
<feature type="domain" description="Carrier" evidence="6">
    <location>
        <begin position="3246"/>
        <end position="3321"/>
    </location>
</feature>
<protein>
    <submittedName>
        <fullName evidence="7">Amino acid adenylation domain-containing protein</fullName>
    </submittedName>
</protein>
<dbReference type="InterPro" id="IPR000873">
    <property type="entry name" value="AMP-dep_synth/lig_dom"/>
</dbReference>
<name>A0A8J7QEE7_9BACT</name>
<dbReference type="SUPFAM" id="SSF56801">
    <property type="entry name" value="Acetyl-CoA synthetase-like"/>
    <property type="match status" value="5"/>
</dbReference>
<accession>A0A8J7QEE7</accession>
<dbReference type="SUPFAM" id="SSF47336">
    <property type="entry name" value="ACP-like"/>
    <property type="match status" value="5"/>
</dbReference>
<dbReference type="InterPro" id="IPR025110">
    <property type="entry name" value="AMP-bd_C"/>
</dbReference>
<dbReference type="PANTHER" id="PTHR45527:SF1">
    <property type="entry name" value="FATTY ACID SYNTHASE"/>
    <property type="match status" value="1"/>
</dbReference>
<evidence type="ECO:0000259" key="6">
    <source>
        <dbReference type="PROSITE" id="PS50075"/>
    </source>
</evidence>
<dbReference type="FunFam" id="3.40.50.980:FF:000002">
    <property type="entry name" value="Enterobactin synthetase component F"/>
    <property type="match status" value="1"/>
</dbReference>
<reference evidence="7" key="1">
    <citation type="submission" date="2021-03" db="EMBL/GenBank/DDBJ databases">
        <authorList>
            <person name="Wang G."/>
        </authorList>
    </citation>
    <scope>NUCLEOTIDE SEQUENCE</scope>
    <source>
        <strain evidence="7">KCTC 12899</strain>
    </source>
</reference>
<keyword evidence="4" id="KW-0677">Repeat</keyword>
<proteinExistence type="predicted"/>
<evidence type="ECO:0000313" key="7">
    <source>
        <dbReference type="EMBL" id="MBO1317498.1"/>
    </source>
</evidence>
<dbReference type="InterPro" id="IPR010060">
    <property type="entry name" value="NRPS_synth"/>
</dbReference>
<dbReference type="InterPro" id="IPR001242">
    <property type="entry name" value="Condensation_dom"/>
</dbReference>
<dbReference type="Pfam" id="PF00501">
    <property type="entry name" value="AMP-binding"/>
    <property type="match status" value="5"/>
</dbReference>
<feature type="domain" description="Carrier" evidence="6">
    <location>
        <begin position="4272"/>
        <end position="4347"/>
    </location>
</feature>
<feature type="domain" description="Carrier" evidence="6">
    <location>
        <begin position="2191"/>
        <end position="2268"/>
    </location>
</feature>
<dbReference type="InterPro" id="IPR006162">
    <property type="entry name" value="Ppantetheine_attach_site"/>
</dbReference>
<dbReference type="Gene3D" id="3.30.300.30">
    <property type="match status" value="5"/>
</dbReference>
<dbReference type="Proteomes" id="UP000664417">
    <property type="component" value="Unassembled WGS sequence"/>
</dbReference>
<comment type="caution">
    <text evidence="7">The sequence shown here is derived from an EMBL/GenBank/DDBJ whole genome shotgun (WGS) entry which is preliminary data.</text>
</comment>
<evidence type="ECO:0000313" key="8">
    <source>
        <dbReference type="Proteomes" id="UP000664417"/>
    </source>
</evidence>
<dbReference type="NCBIfam" id="TIGR01733">
    <property type="entry name" value="AA-adenyl-dom"/>
    <property type="match status" value="5"/>
</dbReference>
<dbReference type="Gene3D" id="3.30.559.10">
    <property type="entry name" value="Chloramphenicol acetyltransferase-like domain"/>
    <property type="match status" value="6"/>
</dbReference>
<dbReference type="PROSITE" id="PS50075">
    <property type="entry name" value="CARRIER"/>
    <property type="match status" value="5"/>
</dbReference>
<dbReference type="RefSeq" id="WP_207856734.1">
    <property type="nucleotide sequence ID" value="NZ_JAFREP010000002.1"/>
</dbReference>
<dbReference type="CDD" id="cd05930">
    <property type="entry name" value="A_NRPS"/>
    <property type="match status" value="3"/>
</dbReference>
<dbReference type="Pfam" id="PF13193">
    <property type="entry name" value="AMP-binding_C"/>
    <property type="match status" value="4"/>
</dbReference>
<dbReference type="Gene3D" id="1.10.1200.10">
    <property type="entry name" value="ACP-like"/>
    <property type="match status" value="5"/>
</dbReference>
<dbReference type="InterPro" id="IPR036736">
    <property type="entry name" value="ACP-like_sf"/>
</dbReference>
<dbReference type="NCBIfam" id="NF003417">
    <property type="entry name" value="PRK04813.1"/>
    <property type="match status" value="5"/>
</dbReference>
<dbReference type="SMART" id="SM00823">
    <property type="entry name" value="PKS_PP"/>
    <property type="match status" value="5"/>
</dbReference>
<dbReference type="PROSITE" id="PS00012">
    <property type="entry name" value="PHOSPHOPANTETHEINE"/>
    <property type="match status" value="4"/>
</dbReference>
<dbReference type="GO" id="GO:0031177">
    <property type="term" value="F:phosphopantetheine binding"/>
    <property type="evidence" value="ECO:0007669"/>
    <property type="project" value="InterPro"/>
</dbReference>
<dbReference type="Gene3D" id="3.30.559.30">
    <property type="entry name" value="Nonribosomal peptide synthetase, condensation domain"/>
    <property type="match status" value="6"/>
</dbReference>
<evidence type="ECO:0000256" key="5">
    <source>
        <dbReference type="SAM" id="MobiDB-lite"/>
    </source>
</evidence>
<evidence type="ECO:0000256" key="4">
    <source>
        <dbReference type="ARBA" id="ARBA00022737"/>
    </source>
</evidence>
<dbReference type="PANTHER" id="PTHR45527">
    <property type="entry name" value="NONRIBOSOMAL PEPTIDE SYNTHETASE"/>
    <property type="match status" value="1"/>
</dbReference>
<sequence>MAHNDLKQHANLRTWTDELADTPIPAGRPKRQAATRTAPVDLQEKLHRLARGNPTAKHLMLTAVWQHCLQRHGFPAGFHLAVAARALLAEAPPHQTVFLADQEAAPFKTLLGQVKAALEKGLAFRDTAPHALARALGDDAAVAAVLDVADSRVAEHLPAVVSVRFRDDPLRLEVVMHRALGYSAASLADAMVTLLAHVFEAPHADLSHHALLDAAGLARLRQLSSGPKPPEPAADTLFSVFARLAAKHPDHTALVHNTTSFSYRDLATRATQTAAALNHQHGVGAGDQVAVLLPRGAEAVIAMLALFRLGAVYVPVDTGYPAGRRALILQEARPRLVIHGALTPPEGLPALAWTDLAHDTDQQHAEPPPGPVGDDPAYLLFTSGSSGRPKGVLVRHRGFCNTINHQIQTVAVTRADRCLAFAPLGFDASPAEIFLALHAGAACYLIDDAVKLDTHAFQRFLHDHGITVATLPPAFQAALPVEALTGLRALISAGEAPRPAQVAALAESVAYFNAYGPTEASVCCAMGRLSAADADTTPIPMGRPLQHTRVLVLDRCGRLLPPGAVGELAIAGPGLAVGYFNRDDLTAAAFVVQPETGERVYLSGDLGRYRADGRLEYHGRRDRQLKLRGNRIESGELEQALRDAGCRDARVLCADGQVWAFALGDGNETQTRAALTETVPEYALPQRILFLERWPTTAHGKIDEGRLLRQAQTRRRERIAPEGANEQLLVALWTEVLGKAPQGVGEPFFHAGGDSIAALQMTARLAERGLRLTVRDFYEAPTIRGLAQRMQQAHAAGTARQTGDIIPMTPIQKWFFQSGREPLHHFNQAVCIAPAEPLDLPALQTTLDHLWRRHPQLQVRFQGTPIQQVAGDPETAPRLEPIKVADVSQLSESEARALQNQFDLEQGPLIRWIHLSDGADERLVLCAHHLVIDGVSWRILLGDLAAGYVSACAGSPPPETPPAEDFGTWAAWLEHNPPAAKEQNWWKAQLNQTFTDLPADEPARADQTRVHGHVFDRETTAALTGPIHAAYGTDLNDHLLAAFTAALQQLTGGDRFKIAVEGHGRDETGRFDLSRTLGWFTSLFPVVLSAAGSAAQRLIGVKETLRAVPNKGLDYGQLLYGEDTGFADPKPAQISFNFLGSFDNSDDAGLRLVRQNLGPLSAPNAVRPQRLELIGWIHAGRLHLELTRHRGDFSTGAMTAALQTLVGTLQAQTDHCSNQTPQRTPSDFTYATLSRTALQQIEQEPPLDDIQPLTPMQQGVYFQNRWADDATYFEQTAYLIEGPLNLDALQQALVQLGRRHPVTRTLFRETEQGEAVALISGAGGPEFRHLRLESEQALDAALQADRADSFNLEEGPLVRLTLLTLGPKRAWLVWSFHHILMDGWCLGIISHDFFQLLHAAQTGGSADLPAPADPRAWFQWLDRRDAAVAKDYWRAVLAEFAAPTSPVTRPALETPYQWQRHTRRLGQDRTKGLQDLAGAHGLSVFNLVQALWSLWLAKHGDVDDVVFGTVVSGRPAEVRDIERMIGLFMNTVPVRHHWREDERLLDAAHTLAERLNDAAPHHHLPLHEILAQSPLGNRLFDHILIFENYPVSRQLNALLGQLKLKLADWRSFEQTPYPFNLSFHPGEDMELVFECDTGRFNEDDVDAVTGQWCFLIDQWRANPNIRRDQIALTREPRTLRGEPAPTGPALTVADLFAAKVAAAPNHPALIDGAKQRDYAWLNREVQHLAKRLVAAGVAPGDRVAVCLGRSERMPLALLAVAAAAAVFVPLDAGAPAQRLAFIAEDCGARLALVENGVTAHFPCPTLNLDQNAAVPAVNLPPQPEPREPAYLVYTSGSTGQPKGVVVSHAALFNQVQAWVAGYGLANAKPIALQVAGFAFDVFVGDVARTLLVGGTLVICNEQVRLDPPALFDLLDQHRVTLFEGTPGLVMPLLRWMAAEQRHLPAFRLLIVGSDAWTTADARFARRVLPDTCRLVNSYGVTEATIDSCYFEIREEGDLPASGPVPIGRPLAGNQLSILDRHGLPLPAGAVGELFIGGPAVAEGYWQRPELTQNRFRTLPGLGRVYASGDRVRCNERGDLVFLGRGDSQVKVRGYRIEPGEVENALGRCDGVASAVVIARKDASDNATLIAYLLGDGDEPAVRAQVGTLLPAYMMPAAMVFLDQMPLTRNGKVDRRALAARDDRPAPTLGRAPRNPREQSLWRIFAALLGLSEDSADIDRDFFAAGGHSLLVLRLLGRIRKELGLILKPQDVFAHPTVAGLAKCVAERQTLEPITPQPQADHYPLSFSQRRLWILHQMDAAEAYNVPGAFTLDGPLRVDFLEQAVAQLTERHESLRTHFTRIGDEPRQVVAPVRPFSLKIVDLSDQTEPESAVSRLAHTEANQAFDLEKGPLFRVTLVRLEPQRHVLLFTLHHIIADGWSMDNLFREIGLRYQALIAGKTNPLPPLPFQYRDYAVWSRNRLEGEEGARLHQYWHGVFAEQPPALRLPTDRPRPPLKTYRGGSVVVPLPDALMPAFTAFCQNRELTPFMGLLAALNILLYRLTGQTDLVVSSPAAGRPHPDLDDHVGLFINSVALRTRFSDATSFDALLDSVRAAVIGALAHGLYPFDRLVGELPYGHDPSRSPLADVMLSYVSQPHRQAETLGDLRIGTLESRFDTAKLDLSFDFLQAPDGWVFSVEYNSDLFHREAAAQFGTRLLTVMDHLSRHPAPDHRTLPLVPASALSLLQGPPVAQVETDVVAAIQAAANRFPDRIAVRHGEARQTFAQLTDLAARLARVIRDQPRFQPGKPVAVLQQRDVHYPAVVLALLAAGAVYVPVDPDYPANRIQTMLRESGARHVIAAEEHRDMVQAPGRRLLTFSEWVSAAASAQPTLNQSLTGDRHAYLLDQPLTGDRHAYLMFTSGSSGVPKAVAVSHANLAHTVLHACAGFTIGDAPDACFALVAGFAFDIALLELLLPLSQGAAVSVLGRDLLLDAEQRHGALQQVTAFHAVPALLQHILDYATDFPRLRWLFTGGDRVPAELLQRAAEVLPEVRLFEWYGPTETTVICSALDVGAEGDAAFKPGCIGRPLPGVTLSLRDRNDQIVPRGCLGELHITGPGVAAGYRTKGRLDRTPFHHDGETRYRTGDWATCTNDGLLLFAGRADEQLKIRGIRMEPAEVEQRLRAHPAVEAALVAGREEKGQTHLAAYCVADTDVATLRAHLAQSLAEPMIPTRWFFLDALPRDPHGKIDRKALAALKTTEPETRGTHQAPRNETERALCAIWAEVLQRDVIGIDQHFTEVGGHSLELTQIALRIQQQFGFKPSIRLLISHPTVESLAVEIARHAKSTQRARTPVRAENTERFPATPDQQRLWVLCQFAEASRAYHLPGAFRFHGSVDQAAFDKAFAALVHRHPMLRARFIEEDKTLMVDLSGNPTCLSRLDLRNRENGEDDLAQFLAEESQRAFDLGNGPLFRCTLIQMDEETQVLALNLHHLIADGWSLNLLVADWWALYQHALGHGAKPTPPAYHFADYAADTAAHRQQRFEADRAWWRQRFATPPAPLEWVTDRPRPAVKRYRGAQPRFPFPHKLWNRVTTVAAQLGVTPFTVLTAAVFGWAQRRTGQNDVCFGTPVSGRDHQAWEPLVGLFLNTTVLRTEVRSEASFAALVGQVEGAINDAREHNAVGFAELVEAVNPPRDPGRAPLFDVFVSMFSRESTLPDGWTYETADYPTGQFDLSFQFGSENGAWQLYLEYDSDVYDASTAAHFADHWFTLLDAWTADAAAPLQRAAALETPATAEGPKSEYTKTSLLSLFKDQVLKQPDKTAYRCGETLLSYRAWWDQVEHLAGALAAMPKQPALVAVAMPRDLNLAVALAAIWRSGAAWLPLDPALPAARRDLLLADSDADLVLCTPETRPSQAPCPIRDFAETLAAGTPIAGPLPQNPASRAYLLYTSGSTGHPKGVSVAHGALLNFLRAMAERPGLETHDRVAAVTPMSFDISLLEWWLAPLVGATVDIFTREQVLDDPAVLQQRGVTLLQTTPANLALLHQAGWQPDPELRVLCGGEALPLPLAQKVAAQVAALWNMYGPTETTIWSTCARITPHEARIHCGTPIHNTRIVILDEQERACPPGVRGEIAIAGAGLADGYHDRETLTQTAFAPARGIEDSPRFYRTGDLGYLDQAGRLVVLGRRDFQIKHKGHRIEPGEIEAALCGAPEVNQAAVLLQGQAPETLLVAYVTANPATTAVDFEAVVQRLHVTLPAALVPQRVVQVQAMPLNSSGKIDRAALAAQTPAQQTAPATLSADQEQLAALWRSVGVTADAGPNSHFFAAGGNSLSAVRLRNRVRESLGLEINLTDVFRAPTLAAQCQLLLQAPPAETATPRAPDAARYAASPNQTALWQHAAQLGSDQAYLLPGAFRIKGAVAPRRLRAALEQVVAAQESLRYQFEEEDGSLWFRVKDAVSIPWQEIDLRGTVDAEAQAQTWLEREATTPMAVETALTPRVRLLQLADEDHLLLVTLHHLVSDAWSLDLLLQHWLRAYQGVAPTPPATRYRDIAHQANATDHTAARAWWRDQLADPPEPLDLAVDRETGHQTSAASRFHDIEPALVQRLNEVARDHEAGLFHLLVAATACFLHRYSGQEDLLIGTAAAGRDRREWEDVIGLFVQSPTLRLHPRGDLDFAAHLHQVRDHVVQATQFAAAHRPTRQPRVMLVMQEAERGAPDLPEGLSLTRTETAAGPAMFDLTIHISPHNKGLRLSFTYATALFDADTIAERVARFVDLLPQIAADPSRPLHAYRMLSPQRLHREQQRLQQSATLPQPTMHLSARLAETALRYADRTALVDGERRLTYADIDQLSARIATYLVAQHGIQPGQRVGLCLQRSAEMVVALLGILRAGAAYVPLDPDYPRARLDFFAEDAGLVACLSDARSDQAPTKVTPIHYQDAVAHHPLGSPPPRPADAETYVIYTSGSTGRPKGVPMRDNRVAALFEHAAPRFQFDEQDVWTLFHSVAFDFSVWELFGALLHGGTLVIVPQAVARDSRRFAQLLQAEQVTILNQIPSAFAALTADLEATGLRLPDLRQVIFGGEALNPAALASFAYRHPHCALINMYGITETCVHVTFRKLDPAALKSGASDIGTALPHLHISLLGKYGEWVPDGAAGEICVTGLGLAEGYHQRPELSAERFPRHPHLDGLTMYRSGDQARRDRCGNLMYQGRADQQVKVRGHRIEVGEVEAVLFNQTGVTEAVVRAVRDAAGQGTLLCWFTGTAEPAALRATARTQLPAYMRPAAFLPVDGFPRTPSGKIDVAALPRIVNQGKAPLATETEQALGRLWRELLHLPCAPDADSDFFELGGHSLNALRLCRRIEQQLGRTATPRLLFENPKLRDLAAALDQTACPAEQAWPIPPLPATATPLPSPQQQALWLLAQTRDLADSYHVCAGFRVQGPLAPGRIAAALQDLTAQHESLRTAFDVVAGQPRLRIADEVALPLRVVDAADWHEADQHRRQREPFDIATAPLLRAWVVRESPNQMQIWLCAHHLIIDGWSMELLQQQFLAALSGKPNPAPSGPRYRDVAHWLQGQAAEHLGYWRDQLAEPAPPVHLPQDGSRADAVDFAAAHVTATLPAEVVTALQQQARRLHISDFSLQLSLLFLTLAKLSGQNHLCIGTPVAGRPRLDLEPVVGYLVNTLPLTARLTPDRDLESWLQQVHRAVLGALDHQLVTFDQLVKAHQPEVTPGRHPFFDVMLVFQNQPAARPADSDLIAEPLPAPSATAKFDLTWTIMPGAESWLVDLAFRTALFSRERAAFFLKTYRDMVTALCAADPGPLAALIGAPAEDDELCFELEF</sequence>
<dbReference type="InterPro" id="IPR020806">
    <property type="entry name" value="PKS_PP-bd"/>
</dbReference>